<protein>
    <recommendedName>
        <fullName evidence="4">Rad50/SbcC-type AAA domain-containing protein</fullName>
    </recommendedName>
</protein>
<keyword evidence="3" id="KW-1185">Reference proteome</keyword>
<evidence type="ECO:0000313" key="2">
    <source>
        <dbReference type="EMBL" id="PRD43124.1"/>
    </source>
</evidence>
<gene>
    <name evidence="2" type="ORF">C5748_13030</name>
</gene>
<evidence type="ECO:0008006" key="4">
    <source>
        <dbReference type="Google" id="ProtNLM"/>
    </source>
</evidence>
<evidence type="ECO:0000256" key="1">
    <source>
        <dbReference type="SAM" id="Coils"/>
    </source>
</evidence>
<proteinExistence type="predicted"/>
<dbReference type="EMBL" id="PVBR01000008">
    <property type="protein sequence ID" value="PRD43124.1"/>
    <property type="molecule type" value="Genomic_DNA"/>
</dbReference>
<feature type="coiled-coil region" evidence="1">
    <location>
        <begin position="371"/>
        <end position="405"/>
    </location>
</feature>
<dbReference type="AlphaFoldDB" id="A0A2S9IRH1"/>
<name>A0A2S9IRH1_9HYPH</name>
<dbReference type="Gene3D" id="3.40.50.300">
    <property type="entry name" value="P-loop containing nucleotide triphosphate hydrolases"/>
    <property type="match status" value="1"/>
</dbReference>
<reference evidence="2 3" key="1">
    <citation type="submission" date="2018-02" db="EMBL/GenBank/DDBJ databases">
        <title>The draft genome of Phyllobacterium sp. 1N-3.</title>
        <authorList>
            <person name="Liu L."/>
            <person name="Li L."/>
            <person name="Zhang X."/>
            <person name="Wang T."/>
            <person name="Liang L."/>
        </authorList>
    </citation>
    <scope>NUCLEOTIDE SEQUENCE [LARGE SCALE GENOMIC DNA]</scope>
    <source>
        <strain evidence="2 3">1N-3</strain>
    </source>
</reference>
<sequence>MAPPRQAPDMSPPRFIMRHLAFTGPDREAVDLDFAPGLTVVWGGSQAGKSFAVKALDYMFGGGSALPGLTEAVGYDRCWLEMDLPKSGRITLARSLSKGGYELFEGEFEQALGRKSDRTLAENHTTKKESLSTFLLGELGVGDTEIARTLTGDKATFTIRHFASYLFTEETPMIAEESPIVVDRQSSDTFNKNVLKFILTGVDDKSMVKVPDTKQQKQTNAGRIEIIEEMLNTAVAELAAMYPDVEDLTTLKLNEQAERLDATLEAFKSNLAAGHSTLDALSMDRRRLVSERDELTERADEAVLTIERFELLATSFASDIRRLIMLEEGAAALMAGAKRPCVLCGADPEHQHVEHGFEAVETSQKAVSAELRKVRAESAGLTKAITSLQAEAVGMQRRIASLSRDIEVKDGEIETAREAAVKTREHYEAIDAARKKLYDAMSVERRISGLRIRQAELAKFKPKGIAKGSVVAGVGTVIGDELAAAVEDIFRKWKYPGEPRITFHEQTHDILLNGKQRNANGKGVRALLNAAFKIGVMDVCRKRELPHPGIVVLDSPLLSYRDPLKSKHKELSADEATVAAAGLNVHFYNYLIERSDDAQFIIIENQDPPFPLPDGVREHIFAGEHGNAGRRGLF</sequence>
<feature type="coiled-coil region" evidence="1">
    <location>
        <begin position="278"/>
        <end position="312"/>
    </location>
</feature>
<comment type="caution">
    <text evidence="2">The sequence shown here is derived from an EMBL/GenBank/DDBJ whole genome shotgun (WGS) entry which is preliminary data.</text>
</comment>
<evidence type="ECO:0000313" key="3">
    <source>
        <dbReference type="Proteomes" id="UP000239434"/>
    </source>
</evidence>
<organism evidence="2 3">
    <name type="scientific">Phyllobacterium phragmitis</name>
    <dbReference type="NCBI Taxonomy" id="2670329"/>
    <lineage>
        <taxon>Bacteria</taxon>
        <taxon>Pseudomonadati</taxon>
        <taxon>Pseudomonadota</taxon>
        <taxon>Alphaproteobacteria</taxon>
        <taxon>Hyphomicrobiales</taxon>
        <taxon>Phyllobacteriaceae</taxon>
        <taxon>Phyllobacterium</taxon>
    </lineage>
</organism>
<keyword evidence="1" id="KW-0175">Coiled coil</keyword>
<dbReference type="InterPro" id="IPR027417">
    <property type="entry name" value="P-loop_NTPase"/>
</dbReference>
<dbReference type="SUPFAM" id="SSF52540">
    <property type="entry name" value="P-loop containing nucleoside triphosphate hydrolases"/>
    <property type="match status" value="1"/>
</dbReference>
<accession>A0A2S9IRH1</accession>
<dbReference type="Proteomes" id="UP000239434">
    <property type="component" value="Unassembled WGS sequence"/>
</dbReference>